<feature type="region of interest" description="Disordered" evidence="1">
    <location>
        <begin position="1"/>
        <end position="49"/>
    </location>
</feature>
<evidence type="ECO:0000256" key="1">
    <source>
        <dbReference type="SAM" id="MobiDB-lite"/>
    </source>
</evidence>
<dbReference type="MGI" id="MGI:1914066">
    <property type="gene designation" value="Thap2"/>
</dbReference>
<evidence type="ECO:0000313" key="3">
    <source>
        <dbReference type="MGI" id="MGI:1914066"/>
    </source>
</evidence>
<feature type="compositionally biased region" description="Basic and acidic residues" evidence="1">
    <location>
        <begin position="32"/>
        <end position="41"/>
    </location>
</feature>
<dbReference type="VEuPathDB" id="HostDB:ENSMUSG00000020137"/>
<proteinExistence type="predicted"/>
<dbReference type="Proteomes" id="UP000000589">
    <property type="component" value="Chromosome 10"/>
</dbReference>
<name>A0A1X7SB55_MOUSE</name>
<organism evidence="2 4">
    <name type="scientific">Mus musculus</name>
    <name type="common">Mouse</name>
    <dbReference type="NCBI Taxonomy" id="10090"/>
    <lineage>
        <taxon>Eukaryota</taxon>
        <taxon>Metazoa</taxon>
        <taxon>Chordata</taxon>
        <taxon>Craniata</taxon>
        <taxon>Vertebrata</taxon>
        <taxon>Euteleostomi</taxon>
        <taxon>Mammalia</taxon>
        <taxon>Eutheria</taxon>
        <taxon>Euarchontoglires</taxon>
        <taxon>Glires</taxon>
        <taxon>Rodentia</taxon>
        <taxon>Myomorpha</taxon>
        <taxon>Muroidea</taxon>
        <taxon>Muridae</taxon>
        <taxon>Murinae</taxon>
        <taxon>Mus</taxon>
        <taxon>Mus</taxon>
    </lineage>
</organism>
<evidence type="ECO:0000313" key="4">
    <source>
        <dbReference type="Proteomes" id="UP000000589"/>
    </source>
</evidence>
<reference evidence="2 4" key="2">
    <citation type="journal article" date="2011" name="PLoS Biol.">
        <title>Modernizing reference genome assemblies.</title>
        <authorList>
            <person name="Church D.M."/>
            <person name="Schneider V.A."/>
            <person name="Graves T."/>
            <person name="Auger K."/>
            <person name="Cunningham F."/>
            <person name="Bouk N."/>
            <person name="Chen H.C."/>
            <person name="Agarwala R."/>
            <person name="McLaren W.M."/>
            <person name="Ritchie G.R."/>
            <person name="Albracht D."/>
            <person name="Kremitzki M."/>
            <person name="Rock S."/>
            <person name="Kotkiewicz H."/>
            <person name="Kremitzki C."/>
            <person name="Wollam A."/>
            <person name="Trani L."/>
            <person name="Fulton L."/>
            <person name="Fulton R."/>
            <person name="Matthews L."/>
            <person name="Whitehead S."/>
            <person name="Chow W."/>
            <person name="Torrance J."/>
            <person name="Dunn M."/>
            <person name="Harden G."/>
            <person name="Threadgold G."/>
            <person name="Wood J."/>
            <person name="Collins J."/>
            <person name="Heath P."/>
            <person name="Griffiths G."/>
            <person name="Pelan S."/>
            <person name="Grafham D."/>
            <person name="Eichler E.E."/>
            <person name="Weinstock G."/>
            <person name="Mardis E.R."/>
            <person name="Wilson R.K."/>
            <person name="Howe K."/>
            <person name="Flicek P."/>
            <person name="Hubbard T."/>
        </authorList>
    </citation>
    <scope>NUCLEOTIDE SEQUENCE [LARGE SCALE GENOMIC DNA]</scope>
    <source>
        <strain evidence="2 4">C57BL/6J</strain>
    </source>
</reference>
<dbReference type="ExpressionAtlas" id="A0A1X7SB55">
    <property type="expression patterns" value="baseline and differential"/>
</dbReference>
<reference evidence="2" key="4">
    <citation type="submission" date="2025-09" db="UniProtKB">
        <authorList>
            <consortium name="Ensembl"/>
        </authorList>
    </citation>
    <scope>IDENTIFICATION</scope>
    <source>
        <strain evidence="2">C57BL/6J</strain>
    </source>
</reference>
<sequence length="49" mass="5411">MRGPGKCRPIAPRRAVLLPTTSTLTSASTETQVKESSEDKQQFSSNWTM</sequence>
<gene>
    <name evidence="2 3" type="primary">Thap2</name>
</gene>
<reference evidence="2" key="3">
    <citation type="submission" date="2025-08" db="UniProtKB">
        <authorList>
            <consortium name="Ensembl"/>
        </authorList>
    </citation>
    <scope>IDENTIFICATION</scope>
    <source>
        <strain evidence="2">C57BL/6J</strain>
    </source>
</reference>
<dbReference type="AlphaFoldDB" id="A0A1X7SB55"/>
<dbReference type="AGR" id="MGI:1914066"/>
<keyword evidence="4" id="KW-1185">Reference proteome</keyword>
<dbReference type="GeneTree" id="ENSGT00940000161088"/>
<protein>
    <submittedName>
        <fullName evidence="2">THAP domain containing, apoptosis associated protein 2</fullName>
    </submittedName>
</protein>
<reference evidence="2 4" key="1">
    <citation type="journal article" date="2009" name="PLoS Biol.">
        <title>Lineage-specific biology revealed by a finished genome assembly of the mouse.</title>
        <authorList>
            <consortium name="Mouse Genome Sequencing Consortium"/>
            <person name="Church D.M."/>
            <person name="Goodstadt L."/>
            <person name="Hillier L.W."/>
            <person name="Zody M.C."/>
            <person name="Goldstein S."/>
            <person name="She X."/>
            <person name="Bult C.J."/>
            <person name="Agarwala R."/>
            <person name="Cherry J.L."/>
            <person name="DiCuccio M."/>
            <person name="Hlavina W."/>
            <person name="Kapustin Y."/>
            <person name="Meric P."/>
            <person name="Maglott D."/>
            <person name="Birtle Z."/>
            <person name="Marques A.C."/>
            <person name="Graves T."/>
            <person name="Zhou S."/>
            <person name="Teague B."/>
            <person name="Potamousis K."/>
            <person name="Churas C."/>
            <person name="Place M."/>
            <person name="Herschleb J."/>
            <person name="Runnheim R."/>
            <person name="Forrest D."/>
            <person name="Amos-Landgraf J."/>
            <person name="Schwartz D.C."/>
            <person name="Cheng Z."/>
            <person name="Lindblad-Toh K."/>
            <person name="Eichler E.E."/>
            <person name="Ponting C.P."/>
        </authorList>
    </citation>
    <scope>NUCLEOTIDE SEQUENCE [LARGE SCALE GENOMIC DNA]</scope>
    <source>
        <strain evidence="2 4">C57BL/6J</strain>
    </source>
</reference>
<feature type="compositionally biased region" description="Low complexity" evidence="1">
    <location>
        <begin position="17"/>
        <end position="31"/>
    </location>
</feature>
<dbReference type="Ensembl" id="ENSMUST00000020346.6">
    <property type="protein sequence ID" value="ENSMUSP00000020346.6"/>
    <property type="gene ID" value="ENSMUSG00000020137.6"/>
</dbReference>
<evidence type="ECO:0000313" key="2">
    <source>
        <dbReference type="Ensembl" id="ENSMUSP00000020346.6"/>
    </source>
</evidence>
<accession>A0A1X7SB55</accession>
<dbReference type="Bgee" id="ENSMUSG00000020137">
    <property type="expression patterns" value="Expressed in lacrimal gland and 220 other cell types or tissues"/>
</dbReference>